<dbReference type="EMBL" id="JFHC01000058">
    <property type="protein sequence ID" value="KDR39501.1"/>
    <property type="molecule type" value="Genomic_DNA"/>
</dbReference>
<accession>A0A069PQB6</accession>
<reference evidence="1 2" key="1">
    <citation type="submission" date="2014-03" db="EMBL/GenBank/DDBJ databases">
        <title>Draft Genome Sequences of Four Burkholderia Strains.</title>
        <authorList>
            <person name="Liu X.Y."/>
            <person name="Li C.X."/>
            <person name="Xu J.H."/>
        </authorList>
    </citation>
    <scope>NUCLEOTIDE SEQUENCE [LARGE SCALE GENOMIC DNA]</scope>
    <source>
        <strain evidence="1 2">DSM 50014</strain>
    </source>
</reference>
<protein>
    <submittedName>
        <fullName evidence="1">Uncharacterized protein</fullName>
    </submittedName>
</protein>
<comment type="caution">
    <text evidence="1">The sequence shown here is derived from an EMBL/GenBank/DDBJ whole genome shotgun (WGS) entry which is preliminary data.</text>
</comment>
<dbReference type="AlphaFoldDB" id="A0A069PQB6"/>
<dbReference type="RefSeq" id="WP_035939377.1">
    <property type="nucleotide sequence ID" value="NZ_CADFFX010000001.1"/>
</dbReference>
<dbReference type="STRING" id="60547.GCA_000751215_06291"/>
<proteinExistence type="predicted"/>
<gene>
    <name evidence="1" type="ORF">BG61_31970</name>
</gene>
<evidence type="ECO:0000313" key="1">
    <source>
        <dbReference type="EMBL" id="KDR39501.1"/>
    </source>
</evidence>
<name>A0A069PQB6_9BURK</name>
<evidence type="ECO:0000313" key="2">
    <source>
        <dbReference type="Proteomes" id="UP000027466"/>
    </source>
</evidence>
<sequence length="126" mass="13688">MSTELKPVALTEEEKTEILDWVSACQSAYHIDSTPGHRFGGLGSNLDENRAGLIEFVESIVESRAPAAAPQHSADIDAMRLDAERYLKWVSYSGYTKQQADATLDAIQINEHAAIDAALQAKGVAE</sequence>
<organism evidence="1 2">
    <name type="scientific">Caballeronia glathei</name>
    <dbReference type="NCBI Taxonomy" id="60547"/>
    <lineage>
        <taxon>Bacteria</taxon>
        <taxon>Pseudomonadati</taxon>
        <taxon>Pseudomonadota</taxon>
        <taxon>Betaproteobacteria</taxon>
        <taxon>Burkholderiales</taxon>
        <taxon>Burkholderiaceae</taxon>
        <taxon>Caballeronia</taxon>
    </lineage>
</organism>
<keyword evidence="2" id="KW-1185">Reference proteome</keyword>
<dbReference type="Proteomes" id="UP000027466">
    <property type="component" value="Unassembled WGS sequence"/>
</dbReference>